<gene>
    <name evidence="2" type="ORF">E2562_024692</name>
</gene>
<evidence type="ECO:0000313" key="3">
    <source>
        <dbReference type="Proteomes" id="UP000479710"/>
    </source>
</evidence>
<evidence type="ECO:0000256" key="1">
    <source>
        <dbReference type="SAM" id="MobiDB-lite"/>
    </source>
</evidence>
<keyword evidence="3" id="KW-1185">Reference proteome</keyword>
<name>A0A6G1EBG8_9ORYZ</name>
<protein>
    <submittedName>
        <fullName evidence="2">Uncharacterized protein</fullName>
    </submittedName>
</protein>
<reference evidence="2 3" key="1">
    <citation type="submission" date="2019-11" db="EMBL/GenBank/DDBJ databases">
        <title>Whole genome sequence of Oryza granulata.</title>
        <authorList>
            <person name="Li W."/>
        </authorList>
    </citation>
    <scope>NUCLEOTIDE SEQUENCE [LARGE SCALE GENOMIC DNA]</scope>
    <source>
        <strain evidence="3">cv. Menghai</strain>
        <tissue evidence="2">Leaf</tissue>
    </source>
</reference>
<sequence>MATGRGGRGEEQQRRQLEARPTETCDGGEALGFRTTGEGCSRGARGATERRRRDRRQAVASWGGGALEQSGGDSGQSRTTAARPKGL</sequence>
<feature type="region of interest" description="Disordered" evidence="1">
    <location>
        <begin position="1"/>
        <end position="87"/>
    </location>
</feature>
<dbReference type="EMBL" id="SPHZ02000004">
    <property type="protein sequence ID" value="KAF0922130.1"/>
    <property type="molecule type" value="Genomic_DNA"/>
</dbReference>
<accession>A0A6G1EBG8</accession>
<evidence type="ECO:0000313" key="2">
    <source>
        <dbReference type="EMBL" id="KAF0922130.1"/>
    </source>
</evidence>
<dbReference type="AlphaFoldDB" id="A0A6G1EBG8"/>
<comment type="caution">
    <text evidence="2">The sequence shown here is derived from an EMBL/GenBank/DDBJ whole genome shotgun (WGS) entry which is preliminary data.</text>
</comment>
<organism evidence="2 3">
    <name type="scientific">Oryza meyeriana var. granulata</name>
    <dbReference type="NCBI Taxonomy" id="110450"/>
    <lineage>
        <taxon>Eukaryota</taxon>
        <taxon>Viridiplantae</taxon>
        <taxon>Streptophyta</taxon>
        <taxon>Embryophyta</taxon>
        <taxon>Tracheophyta</taxon>
        <taxon>Spermatophyta</taxon>
        <taxon>Magnoliopsida</taxon>
        <taxon>Liliopsida</taxon>
        <taxon>Poales</taxon>
        <taxon>Poaceae</taxon>
        <taxon>BOP clade</taxon>
        <taxon>Oryzoideae</taxon>
        <taxon>Oryzeae</taxon>
        <taxon>Oryzinae</taxon>
        <taxon>Oryza</taxon>
        <taxon>Oryza meyeriana</taxon>
    </lineage>
</organism>
<dbReference type="Proteomes" id="UP000479710">
    <property type="component" value="Unassembled WGS sequence"/>
</dbReference>
<proteinExistence type="predicted"/>
<feature type="compositionally biased region" description="Basic and acidic residues" evidence="1">
    <location>
        <begin position="7"/>
        <end position="23"/>
    </location>
</feature>